<dbReference type="Pfam" id="PF02556">
    <property type="entry name" value="SecB"/>
    <property type="match status" value="1"/>
</dbReference>
<dbReference type="PRINTS" id="PR01594">
    <property type="entry name" value="SECBCHAPRONE"/>
</dbReference>
<evidence type="ECO:0000256" key="1">
    <source>
        <dbReference type="ARBA" id="ARBA00009990"/>
    </source>
</evidence>
<comment type="subcellular location">
    <subcellularLocation>
        <location evidence="6">Cytoplasm</location>
    </subcellularLocation>
</comment>
<evidence type="ECO:0000256" key="3">
    <source>
        <dbReference type="ARBA" id="ARBA00022927"/>
    </source>
</evidence>
<comment type="function">
    <text evidence="6">One of the proteins required for the normal export of preproteins out of the cell cytoplasm. It is a molecular chaperone that binds to a subset of precursor proteins, maintaining them in a translocation-competent state. It also specifically binds to its receptor SecA.</text>
</comment>
<comment type="subunit">
    <text evidence="6">Homotetramer, a dimer of dimers. One homotetramer interacts with 1 SecA dimer.</text>
</comment>
<dbReference type="InterPro" id="IPR035958">
    <property type="entry name" value="SecB-like_sf"/>
</dbReference>
<dbReference type="SUPFAM" id="SSF54611">
    <property type="entry name" value="SecB-like"/>
    <property type="match status" value="1"/>
</dbReference>
<evidence type="ECO:0000256" key="4">
    <source>
        <dbReference type="ARBA" id="ARBA00023010"/>
    </source>
</evidence>
<protein>
    <recommendedName>
        <fullName evidence="6">Protein-export protein SecB</fullName>
    </recommendedName>
</protein>
<keyword evidence="6" id="KW-0963">Cytoplasm</keyword>
<reference evidence="8" key="1">
    <citation type="submission" date="2016-10" db="EMBL/GenBank/DDBJ databases">
        <authorList>
            <person name="Varghese N."/>
            <person name="Submissions S."/>
        </authorList>
    </citation>
    <scope>NUCLEOTIDE SEQUENCE [LARGE SCALE GENOMIC DNA]</scope>
    <source>
        <strain evidence="8">CGMCC 1.3431</strain>
    </source>
</reference>
<accession>A0A1G4T150</accession>
<dbReference type="NCBIfam" id="NF004392">
    <property type="entry name" value="PRK05751.1-3"/>
    <property type="match status" value="1"/>
</dbReference>
<organism evidence="7 8">
    <name type="scientific">Asticcacaulis taihuensis</name>
    <dbReference type="NCBI Taxonomy" id="260084"/>
    <lineage>
        <taxon>Bacteria</taxon>
        <taxon>Pseudomonadati</taxon>
        <taxon>Pseudomonadota</taxon>
        <taxon>Alphaproteobacteria</taxon>
        <taxon>Caulobacterales</taxon>
        <taxon>Caulobacteraceae</taxon>
        <taxon>Asticcacaulis</taxon>
    </lineage>
</organism>
<dbReference type="AlphaFoldDB" id="A0A1G4T150"/>
<evidence type="ECO:0000256" key="5">
    <source>
        <dbReference type="ARBA" id="ARBA00023186"/>
    </source>
</evidence>
<dbReference type="HAMAP" id="MF_00821">
    <property type="entry name" value="SecB"/>
    <property type="match status" value="1"/>
</dbReference>
<keyword evidence="5 6" id="KW-0143">Chaperone</keyword>
<dbReference type="RefSeq" id="WP_090649856.1">
    <property type="nucleotide sequence ID" value="NZ_CBCRYE010000005.1"/>
</dbReference>
<evidence type="ECO:0000313" key="7">
    <source>
        <dbReference type="EMBL" id="SCW75031.1"/>
    </source>
</evidence>
<dbReference type="PANTHER" id="PTHR36918:SF1">
    <property type="entry name" value="PROTEIN-EXPORT PROTEIN SECB"/>
    <property type="match status" value="1"/>
</dbReference>
<keyword evidence="3 6" id="KW-0653">Protein transport</keyword>
<dbReference type="NCBIfam" id="TIGR00809">
    <property type="entry name" value="secB"/>
    <property type="match status" value="1"/>
</dbReference>
<dbReference type="GO" id="GO:0005737">
    <property type="term" value="C:cytoplasm"/>
    <property type="evidence" value="ECO:0007669"/>
    <property type="project" value="UniProtKB-SubCell"/>
</dbReference>
<proteinExistence type="inferred from homology"/>
<evidence type="ECO:0000256" key="2">
    <source>
        <dbReference type="ARBA" id="ARBA00022448"/>
    </source>
</evidence>
<keyword evidence="4 6" id="KW-0811">Translocation</keyword>
<dbReference type="Proteomes" id="UP000199150">
    <property type="component" value="Unassembled WGS sequence"/>
</dbReference>
<dbReference type="OrthoDB" id="9795145at2"/>
<dbReference type="PANTHER" id="PTHR36918">
    <property type="match status" value="1"/>
</dbReference>
<evidence type="ECO:0000256" key="6">
    <source>
        <dbReference type="HAMAP-Rule" id="MF_00821"/>
    </source>
</evidence>
<keyword evidence="8" id="KW-1185">Reference proteome</keyword>
<dbReference type="Gene3D" id="3.10.420.10">
    <property type="entry name" value="SecB-like"/>
    <property type="match status" value="1"/>
</dbReference>
<dbReference type="GO" id="GO:0006457">
    <property type="term" value="P:protein folding"/>
    <property type="evidence" value="ECO:0007669"/>
    <property type="project" value="UniProtKB-UniRule"/>
</dbReference>
<evidence type="ECO:0000313" key="8">
    <source>
        <dbReference type="Proteomes" id="UP000199150"/>
    </source>
</evidence>
<name>A0A1G4T150_9CAUL</name>
<dbReference type="STRING" id="260084.SAMN02927928_3110"/>
<comment type="similarity">
    <text evidence="1 6">Belongs to the SecB family.</text>
</comment>
<dbReference type="InterPro" id="IPR003708">
    <property type="entry name" value="SecB"/>
</dbReference>
<dbReference type="GO" id="GO:0051262">
    <property type="term" value="P:protein tetramerization"/>
    <property type="evidence" value="ECO:0007669"/>
    <property type="project" value="InterPro"/>
</dbReference>
<keyword evidence="2 6" id="KW-0813">Transport</keyword>
<gene>
    <name evidence="6" type="primary">secB</name>
    <name evidence="7" type="ORF">SAMN02927928_3110</name>
</gene>
<sequence length="162" mass="17984">MSDAFTPERTPEQPPAPQMQVLAQFIRDFSFENPRAPNSLRMDSRPEVDLGVEMSAKGRPDGMFEVDIKLTVKASTPEGPMFAIELVYGGLFQLGNIPEQMIEPTLLVECPRYLFPFARRIIADATADGGFTPPFFLDPIDFGALYLQQKGNIQSQQTVGQA</sequence>
<dbReference type="GO" id="GO:0051082">
    <property type="term" value="F:unfolded protein binding"/>
    <property type="evidence" value="ECO:0007669"/>
    <property type="project" value="InterPro"/>
</dbReference>
<dbReference type="GO" id="GO:0015031">
    <property type="term" value="P:protein transport"/>
    <property type="evidence" value="ECO:0007669"/>
    <property type="project" value="UniProtKB-UniRule"/>
</dbReference>
<dbReference type="EMBL" id="FMTS01000006">
    <property type="protein sequence ID" value="SCW75031.1"/>
    <property type="molecule type" value="Genomic_DNA"/>
</dbReference>